<dbReference type="EMBL" id="JAPEUL010000001">
    <property type="protein sequence ID" value="MCW4627567.1"/>
    <property type="molecule type" value="Genomic_DNA"/>
</dbReference>
<evidence type="ECO:0000256" key="3">
    <source>
        <dbReference type="ARBA" id="ARBA00022741"/>
    </source>
</evidence>
<evidence type="ECO:0000313" key="15">
    <source>
        <dbReference type="EMBL" id="MCW4627567.1"/>
    </source>
</evidence>
<sequence>MQIKCLILAKRRRKIDAQSAALRDNYEMNLKTQTLLRLGHSEYRPLQEQAIDALCSGQDVLLAAPTGGGKSLVYQAAGLIRSGVAIIVSPLLSLMSQQVEELNAKGIRAKFLNSTLNSGEQDDLVWALRHHHIDLLYLSPEKLVQASVIGFLHSIDISLFAIDEAHCISQWGDFFRPEYSQLGQLKAFFPHVPIIALTGTVDQKTIITIQESLQLIDCLVLKSSFDRANIKLQIAQKRKAKQQILYFLHHEVPGESGIIYCRSRKKTDELSNWLRGLGLPSLSYHAAMTDEEKQANHAVFIKQYGTIMVATTAYGMGIDIAHVRFVIHLDLPSSPEAYFQEVGRAGRDGKPAKSLLLYGLQDMLQAQQLAALNPMASEREIQHLGSLFRILEGRGCRRQNLLSHFDEEIPACQYCDRCLTNRSEQNMSTASQKLLSLVYHTKGLQPFSLLIQVLLGKKSKSVSAIKGESLPLFGKGKELNEAQWKSVIRYLIAYEYISVGTTSFFTLCINEKARAVLQGKVQIIIPAEYYYPVLSEDVLKSESTNWHKILAWKYADANITLSDTQLRLISLHKPTSVASLSRLTGLPKESVAVFAESLMKVIHETDSGRASYSMYLSARQTTSSDEIDALQHVSEQAKQCFATADAFLARHLNGLYVILNKEAKRLVRRTCKKTSYVLTILCINRIQLSF</sequence>
<dbReference type="Proteomes" id="UP001431181">
    <property type="component" value="Unassembled WGS sequence"/>
</dbReference>
<gene>
    <name evidence="15" type="ORF">ONZ52_00370</name>
</gene>
<dbReference type="EC" id="5.6.2.4" evidence="10"/>
<dbReference type="InterPro" id="IPR011545">
    <property type="entry name" value="DEAD/DEAH_box_helicase_dom"/>
</dbReference>
<dbReference type="SUPFAM" id="SSF52540">
    <property type="entry name" value="P-loop containing nucleoside triphosphate hydrolases"/>
    <property type="match status" value="1"/>
</dbReference>
<dbReference type="SMART" id="SM00956">
    <property type="entry name" value="RQC"/>
    <property type="match status" value="1"/>
</dbReference>
<feature type="domain" description="Helicase C-terminal" evidence="14">
    <location>
        <begin position="240"/>
        <end position="392"/>
    </location>
</feature>
<keyword evidence="3" id="KW-0547">Nucleotide-binding</keyword>
<evidence type="ECO:0000256" key="5">
    <source>
        <dbReference type="ARBA" id="ARBA00022806"/>
    </source>
</evidence>
<keyword evidence="8" id="KW-0413">Isomerase</keyword>
<dbReference type="Pfam" id="PF00270">
    <property type="entry name" value="DEAD"/>
    <property type="match status" value="1"/>
</dbReference>
<evidence type="ECO:0000256" key="12">
    <source>
        <dbReference type="ARBA" id="ARBA00044550"/>
    </source>
</evidence>
<dbReference type="InterPro" id="IPR036388">
    <property type="entry name" value="WH-like_DNA-bd_sf"/>
</dbReference>
<comment type="similarity">
    <text evidence="1">Belongs to the helicase family. RecQ subfamily.</text>
</comment>
<comment type="catalytic activity">
    <reaction evidence="9">
        <text>Couples ATP hydrolysis with the unwinding of duplex DNA by translocating in the 3'-5' direction.</text>
        <dbReference type="EC" id="5.6.2.4"/>
    </reaction>
</comment>
<comment type="caution">
    <text evidence="15">The sequence shown here is derived from an EMBL/GenBank/DDBJ whole genome shotgun (WGS) entry which is preliminary data.</text>
</comment>
<dbReference type="GO" id="GO:0004386">
    <property type="term" value="F:helicase activity"/>
    <property type="evidence" value="ECO:0007669"/>
    <property type="project" value="UniProtKB-KW"/>
</dbReference>
<dbReference type="Gene3D" id="3.40.50.300">
    <property type="entry name" value="P-loop containing nucleotide triphosphate hydrolases"/>
    <property type="match status" value="2"/>
</dbReference>
<dbReference type="InterPro" id="IPR014001">
    <property type="entry name" value="Helicase_ATP-bd"/>
</dbReference>
<evidence type="ECO:0000256" key="9">
    <source>
        <dbReference type="ARBA" id="ARBA00034617"/>
    </source>
</evidence>
<keyword evidence="2" id="KW-0479">Metal-binding</keyword>
<evidence type="ECO:0000256" key="4">
    <source>
        <dbReference type="ARBA" id="ARBA00022801"/>
    </source>
</evidence>
<dbReference type="PROSITE" id="PS51194">
    <property type="entry name" value="HELICASE_CTER"/>
    <property type="match status" value="1"/>
</dbReference>
<dbReference type="SMART" id="SM00487">
    <property type="entry name" value="DEXDc"/>
    <property type="match status" value="1"/>
</dbReference>
<keyword evidence="16" id="KW-1185">Reference proteome</keyword>
<dbReference type="NCBIfam" id="TIGR00614">
    <property type="entry name" value="recQ_fam"/>
    <property type="match status" value="1"/>
</dbReference>
<protein>
    <recommendedName>
        <fullName evidence="11">ATP-dependent DNA helicase RecQ</fullName>
        <ecNumber evidence="10">5.6.2.4</ecNumber>
    </recommendedName>
    <alternativeName>
        <fullName evidence="12">DNA 3'-5' helicase RecQ</fullName>
    </alternativeName>
</protein>
<dbReference type="InterPro" id="IPR032284">
    <property type="entry name" value="RecQ_Zn-bd"/>
</dbReference>
<evidence type="ECO:0000256" key="6">
    <source>
        <dbReference type="ARBA" id="ARBA00022840"/>
    </source>
</evidence>
<dbReference type="PANTHER" id="PTHR13710:SF105">
    <property type="entry name" value="ATP-DEPENDENT DNA HELICASE Q1"/>
    <property type="match status" value="1"/>
</dbReference>
<dbReference type="InterPro" id="IPR018982">
    <property type="entry name" value="RQC_domain"/>
</dbReference>
<dbReference type="Pfam" id="PF16124">
    <property type="entry name" value="RecQ_Zn_bind"/>
    <property type="match status" value="1"/>
</dbReference>
<dbReference type="Gene3D" id="1.10.10.10">
    <property type="entry name" value="Winged helix-like DNA-binding domain superfamily/Winged helix DNA-binding domain"/>
    <property type="match status" value="1"/>
</dbReference>
<dbReference type="InterPro" id="IPR036390">
    <property type="entry name" value="WH_DNA-bd_sf"/>
</dbReference>
<dbReference type="PANTHER" id="PTHR13710">
    <property type="entry name" value="DNA HELICASE RECQ FAMILY MEMBER"/>
    <property type="match status" value="1"/>
</dbReference>
<dbReference type="CDD" id="cd17920">
    <property type="entry name" value="DEXHc_RecQ"/>
    <property type="match status" value="1"/>
</dbReference>
<dbReference type="SUPFAM" id="SSF46785">
    <property type="entry name" value="Winged helix' DNA-binding domain"/>
    <property type="match status" value="1"/>
</dbReference>
<dbReference type="RefSeq" id="WP_265216677.1">
    <property type="nucleotide sequence ID" value="NZ_JAPEUL010000001.1"/>
</dbReference>
<evidence type="ECO:0000256" key="10">
    <source>
        <dbReference type="ARBA" id="ARBA00034808"/>
    </source>
</evidence>
<evidence type="ECO:0000256" key="8">
    <source>
        <dbReference type="ARBA" id="ARBA00023235"/>
    </source>
</evidence>
<evidence type="ECO:0000256" key="2">
    <source>
        <dbReference type="ARBA" id="ARBA00022723"/>
    </source>
</evidence>
<evidence type="ECO:0000259" key="13">
    <source>
        <dbReference type="PROSITE" id="PS51192"/>
    </source>
</evidence>
<evidence type="ECO:0000256" key="1">
    <source>
        <dbReference type="ARBA" id="ARBA00005446"/>
    </source>
</evidence>
<evidence type="ECO:0000256" key="7">
    <source>
        <dbReference type="ARBA" id="ARBA00023125"/>
    </source>
</evidence>
<dbReference type="InterPro" id="IPR004589">
    <property type="entry name" value="DNA_helicase_ATP-dep_RecQ"/>
</dbReference>
<dbReference type="Pfam" id="PF09382">
    <property type="entry name" value="RQC"/>
    <property type="match status" value="1"/>
</dbReference>
<dbReference type="PROSITE" id="PS51192">
    <property type="entry name" value="HELICASE_ATP_BIND_1"/>
    <property type="match status" value="1"/>
</dbReference>
<feature type="domain" description="Helicase ATP-binding" evidence="13">
    <location>
        <begin position="51"/>
        <end position="219"/>
    </location>
</feature>
<dbReference type="Pfam" id="PF00271">
    <property type="entry name" value="Helicase_C"/>
    <property type="match status" value="1"/>
</dbReference>
<keyword evidence="4" id="KW-0378">Hydrolase</keyword>
<proteinExistence type="inferred from homology"/>
<name>A0ABT3KAM7_9GAMM</name>
<dbReference type="SMART" id="SM00490">
    <property type="entry name" value="HELICc"/>
    <property type="match status" value="1"/>
</dbReference>
<keyword evidence="7" id="KW-0238">DNA-binding</keyword>
<reference evidence="15" key="1">
    <citation type="submission" date="2022-11" db="EMBL/GenBank/DDBJ databases">
        <title>Marinomonas sp. nov., isolated from marine algae.</title>
        <authorList>
            <person name="Choi D.G."/>
            <person name="Kim J.M."/>
            <person name="Lee J.K."/>
            <person name="Baek J.H."/>
            <person name="Jeon C.O."/>
        </authorList>
    </citation>
    <scope>NUCLEOTIDE SEQUENCE</scope>
    <source>
        <strain evidence="15">KJ51-3</strain>
    </source>
</reference>
<keyword evidence="6" id="KW-0067">ATP-binding</keyword>
<dbReference type="InterPro" id="IPR001650">
    <property type="entry name" value="Helicase_C-like"/>
</dbReference>
<organism evidence="15 16">
    <name type="scientific">Marinomonas rhodophyticola</name>
    <dbReference type="NCBI Taxonomy" id="2992803"/>
    <lineage>
        <taxon>Bacteria</taxon>
        <taxon>Pseudomonadati</taxon>
        <taxon>Pseudomonadota</taxon>
        <taxon>Gammaproteobacteria</taxon>
        <taxon>Oceanospirillales</taxon>
        <taxon>Oceanospirillaceae</taxon>
        <taxon>Marinomonas</taxon>
    </lineage>
</organism>
<evidence type="ECO:0000313" key="16">
    <source>
        <dbReference type="Proteomes" id="UP001431181"/>
    </source>
</evidence>
<keyword evidence="5 15" id="KW-0347">Helicase</keyword>
<evidence type="ECO:0000256" key="11">
    <source>
        <dbReference type="ARBA" id="ARBA00044535"/>
    </source>
</evidence>
<accession>A0ABT3KAM7</accession>
<evidence type="ECO:0000259" key="14">
    <source>
        <dbReference type="PROSITE" id="PS51194"/>
    </source>
</evidence>
<dbReference type="InterPro" id="IPR027417">
    <property type="entry name" value="P-loop_NTPase"/>
</dbReference>